<dbReference type="eggNOG" id="COG0476">
    <property type="taxonomic scope" value="Bacteria"/>
</dbReference>
<dbReference type="Proteomes" id="UP000003374">
    <property type="component" value="Unassembled WGS sequence"/>
</dbReference>
<dbReference type="NCBIfam" id="NF006077">
    <property type="entry name" value="PRK08223.1"/>
    <property type="match status" value="1"/>
</dbReference>
<dbReference type="SMR" id="A4BSM0"/>
<dbReference type="eggNOG" id="COG0778">
    <property type="taxonomic scope" value="Bacteria"/>
</dbReference>
<organism evidence="2 3">
    <name type="scientific">Nitrococcus mobilis Nb-231</name>
    <dbReference type="NCBI Taxonomy" id="314278"/>
    <lineage>
        <taxon>Bacteria</taxon>
        <taxon>Pseudomonadati</taxon>
        <taxon>Pseudomonadota</taxon>
        <taxon>Gammaproteobacteria</taxon>
        <taxon>Chromatiales</taxon>
        <taxon>Ectothiorhodospiraceae</taxon>
        <taxon>Nitrococcus</taxon>
    </lineage>
</organism>
<reference evidence="2 3" key="1">
    <citation type="submission" date="2006-02" db="EMBL/GenBank/DDBJ databases">
        <authorList>
            <person name="Waterbury J."/>
            <person name="Ferriera S."/>
            <person name="Johnson J."/>
            <person name="Kravitz S."/>
            <person name="Halpern A."/>
            <person name="Remington K."/>
            <person name="Beeson K."/>
            <person name="Tran B."/>
            <person name="Rogers Y.-H."/>
            <person name="Friedman R."/>
            <person name="Venter J.C."/>
        </authorList>
    </citation>
    <scope>NUCLEOTIDE SEQUENCE [LARGE SCALE GENOMIC DNA]</scope>
    <source>
        <strain evidence="2 3">Nb-231</strain>
    </source>
</reference>
<dbReference type="CDD" id="cd01483">
    <property type="entry name" value="E1_enzyme_family"/>
    <property type="match status" value="1"/>
</dbReference>
<gene>
    <name evidence="2" type="ORF">NB231_08535</name>
</gene>
<protein>
    <submittedName>
        <fullName evidence="2">UBA/THIF-type NAD/FAD binding fold protein</fullName>
    </submittedName>
</protein>
<accession>A4BSM0</accession>
<proteinExistence type="predicted"/>
<dbReference type="InterPro" id="IPR000594">
    <property type="entry name" value="ThiF_NAD_FAD-bd"/>
</dbReference>
<dbReference type="GO" id="GO:0061504">
    <property type="term" value="P:cyclic threonylcarbamoyladenosine biosynthetic process"/>
    <property type="evidence" value="ECO:0007669"/>
    <property type="project" value="TreeGrafter"/>
</dbReference>
<dbReference type="Pfam" id="PF00899">
    <property type="entry name" value="ThiF"/>
    <property type="match status" value="1"/>
</dbReference>
<dbReference type="InterPro" id="IPR035985">
    <property type="entry name" value="Ubiquitin-activating_enz"/>
</dbReference>
<dbReference type="PANTHER" id="PTHR43267:SF1">
    <property type="entry name" value="TRNA THREONYLCARBAMOYLADENOSINE DEHYDRATASE"/>
    <property type="match status" value="1"/>
</dbReference>
<dbReference type="GO" id="GO:0008641">
    <property type="term" value="F:ubiquitin-like modifier activating enzyme activity"/>
    <property type="evidence" value="ECO:0007669"/>
    <property type="project" value="InterPro"/>
</dbReference>
<dbReference type="InterPro" id="IPR045886">
    <property type="entry name" value="ThiF/MoeB/HesA"/>
</dbReference>
<dbReference type="SUPFAM" id="SSF69572">
    <property type="entry name" value="Activating enzymes of the ubiquitin-like proteins"/>
    <property type="match status" value="1"/>
</dbReference>
<dbReference type="EMBL" id="AAOF01000010">
    <property type="protein sequence ID" value="EAR21290.1"/>
    <property type="molecule type" value="Genomic_DNA"/>
</dbReference>
<dbReference type="HOGENOM" id="CLU_020676_0_0_6"/>
<dbReference type="GO" id="GO:0016491">
    <property type="term" value="F:oxidoreductase activity"/>
    <property type="evidence" value="ECO:0007669"/>
    <property type="project" value="InterPro"/>
</dbReference>
<dbReference type="Gene3D" id="3.40.50.720">
    <property type="entry name" value="NAD(P)-binding Rossmann-like Domain"/>
    <property type="match status" value="1"/>
</dbReference>
<dbReference type="Gene3D" id="3.40.109.10">
    <property type="entry name" value="NADH Oxidase"/>
    <property type="match status" value="2"/>
</dbReference>
<comment type="caution">
    <text evidence="2">The sequence shown here is derived from an EMBL/GenBank/DDBJ whole genome shotgun (WGS) entry which is preliminary data.</text>
</comment>
<dbReference type="STRING" id="314278.NB231_08535"/>
<dbReference type="AlphaFoldDB" id="A4BSM0"/>
<evidence type="ECO:0000313" key="2">
    <source>
        <dbReference type="EMBL" id="EAR21290.1"/>
    </source>
</evidence>
<sequence length="672" mass="75443">MEAYIMDERFDYQLAFSRTVGWVTREEQAILRSKRVAIAGLGGVGGSHLLTLTRLGIGAFTLAEMDHFELENFNRQAGAFLSTVGRPKLDVLSGMAQGINPELNIRTFPEGISGENLDDFLANVDLYVDSLDFFELDIRRKVFAACAEHGIPAITTAPLGMGTAVLAFLPGGMTFEQYFRLEGHPPEEQYLRFLLGLSPARLQMGYLVEPSAVDLAAHRGPSTPMACALCAGIAGTEALKILLRRGRVIMAPHGYHFDAYRQRLARTWRPLGNRNPIQQTALAVGRKRFGQALRAERPVTTPFSESPTPTALRILDLARWAPSGDNTQPWRFEIIDGDHIVVHGHDTHEDTVYDLQGHASQLSLGMLLETLSIAATQFGRRAEIMRRQHLPDRTPTFDVHLHMEPPQAADVLAPFICARTVQRRPMRMRPLRPDERKALETSLPKPYKVVWLERLSSRLRVASLLSQNSKLRLTIPEAYDVHQRIIRWNIRFSEDGIPDAALGVDILTRRLMRVLMKSWKRVDFANRYLAGTWMPRLQLDWIPGIACAAHCLIVADRRPAGIDDFVRAGRAIQRFWLTATQLDLRHQPELTPLVFSEYVRDGIAFSETTGSMSLAKAVTERLRRLVGGENAERAIWMGRLGAGKMPTSRSIRRPLQDLMISSTGTIDRVSKT</sequence>
<name>A4BSM0_9GAMM</name>
<dbReference type="PANTHER" id="PTHR43267">
    <property type="entry name" value="TRNA THREONYLCARBAMOYLADENOSINE DEHYDRATASE"/>
    <property type="match status" value="1"/>
</dbReference>
<dbReference type="GO" id="GO:0061503">
    <property type="term" value="F:tRNA threonylcarbamoyladenosine dehydratase"/>
    <property type="evidence" value="ECO:0007669"/>
    <property type="project" value="TreeGrafter"/>
</dbReference>
<dbReference type="InterPro" id="IPR000415">
    <property type="entry name" value="Nitroreductase-like"/>
</dbReference>
<evidence type="ECO:0000259" key="1">
    <source>
        <dbReference type="Pfam" id="PF00899"/>
    </source>
</evidence>
<evidence type="ECO:0000313" key="3">
    <source>
        <dbReference type="Proteomes" id="UP000003374"/>
    </source>
</evidence>
<feature type="domain" description="THIF-type NAD/FAD binding fold" evidence="1">
    <location>
        <begin position="22"/>
        <end position="268"/>
    </location>
</feature>
<keyword evidence="3" id="KW-1185">Reference proteome</keyword>
<dbReference type="SUPFAM" id="SSF55469">
    <property type="entry name" value="FMN-dependent nitroreductase-like"/>
    <property type="match status" value="1"/>
</dbReference>